<keyword evidence="2" id="KW-1185">Reference proteome</keyword>
<evidence type="ECO:0000313" key="1">
    <source>
        <dbReference type="EMBL" id="KAI7738517.1"/>
    </source>
</evidence>
<protein>
    <submittedName>
        <fullName evidence="1">Uncharacterized protein</fullName>
    </submittedName>
</protein>
<evidence type="ECO:0000313" key="2">
    <source>
        <dbReference type="Proteomes" id="UP001206925"/>
    </source>
</evidence>
<comment type="caution">
    <text evidence="1">The sequence shown here is derived from an EMBL/GenBank/DDBJ whole genome shotgun (WGS) entry which is preliminary data.</text>
</comment>
<accession>A0AAD5CBA3</accession>
<sequence>MLNPKQQAWSSTPWDSLMTLVIMLVMERSWLPRLICLHELRL</sequence>
<dbReference type="EMBL" id="JAMZMK010008802">
    <property type="protein sequence ID" value="KAI7738517.1"/>
    <property type="molecule type" value="Genomic_DNA"/>
</dbReference>
<proteinExistence type="predicted"/>
<dbReference type="Proteomes" id="UP001206925">
    <property type="component" value="Unassembled WGS sequence"/>
</dbReference>
<gene>
    <name evidence="1" type="ORF">M8C21_000221</name>
</gene>
<dbReference type="AlphaFoldDB" id="A0AAD5CBA3"/>
<reference evidence="1" key="1">
    <citation type="submission" date="2022-06" db="EMBL/GenBank/DDBJ databases">
        <title>Uncovering the hologenomic basis of an extraordinary plant invasion.</title>
        <authorList>
            <person name="Bieker V.C."/>
            <person name="Martin M.D."/>
            <person name="Gilbert T."/>
            <person name="Hodgins K."/>
            <person name="Battlay P."/>
            <person name="Petersen B."/>
            <person name="Wilson J."/>
        </authorList>
    </citation>
    <scope>NUCLEOTIDE SEQUENCE</scope>
    <source>
        <strain evidence="1">AA19_3_7</strain>
        <tissue evidence="1">Leaf</tissue>
    </source>
</reference>
<name>A0AAD5CBA3_AMBAR</name>
<organism evidence="1 2">
    <name type="scientific">Ambrosia artemisiifolia</name>
    <name type="common">Common ragweed</name>
    <dbReference type="NCBI Taxonomy" id="4212"/>
    <lineage>
        <taxon>Eukaryota</taxon>
        <taxon>Viridiplantae</taxon>
        <taxon>Streptophyta</taxon>
        <taxon>Embryophyta</taxon>
        <taxon>Tracheophyta</taxon>
        <taxon>Spermatophyta</taxon>
        <taxon>Magnoliopsida</taxon>
        <taxon>eudicotyledons</taxon>
        <taxon>Gunneridae</taxon>
        <taxon>Pentapetalae</taxon>
        <taxon>asterids</taxon>
        <taxon>campanulids</taxon>
        <taxon>Asterales</taxon>
        <taxon>Asteraceae</taxon>
        <taxon>Asteroideae</taxon>
        <taxon>Heliantheae alliance</taxon>
        <taxon>Heliantheae</taxon>
        <taxon>Ambrosia</taxon>
    </lineage>
</organism>